<keyword evidence="1" id="KW-0238">DNA-binding</keyword>
<dbReference type="InterPro" id="IPR036388">
    <property type="entry name" value="WH-like_DNA-bd_sf"/>
</dbReference>
<comment type="function">
    <text evidence="1">Plays a role in DNA replication and termination (fork arrest mechanism). Two dimers of rtp bind to the two inverted repeat regions (IRI and IRII) present in the termination site. The binding of each dimer is centered on an 8 bp direct repeat.</text>
</comment>
<proteinExistence type="predicted"/>
<sequence length="122" mass="14466">MRKNTFIIKQRAFLKLYMLHEAEKGRLYGLQILENLQNYFKDLGYKPTKSEVYKSLHELLKDGYVTREPIIKEGAEMQTLYIYRIGDREKVKAYKDTVKADLDRSIALLQRALKDNYSQKRG</sequence>
<reference evidence="3" key="1">
    <citation type="journal article" date="2019" name="Int. J. Syst. Evol. Microbiol.">
        <title>The Global Catalogue of Microorganisms (GCM) 10K type strain sequencing project: providing services to taxonomists for standard genome sequencing and annotation.</title>
        <authorList>
            <consortium name="The Broad Institute Genomics Platform"/>
            <consortium name="The Broad Institute Genome Sequencing Center for Infectious Disease"/>
            <person name="Wu L."/>
            <person name="Ma J."/>
        </authorList>
    </citation>
    <scope>NUCLEOTIDE SEQUENCE [LARGE SCALE GENOMIC DNA]</scope>
    <source>
        <strain evidence="3">CCUG 56331</strain>
    </source>
</reference>
<dbReference type="SUPFAM" id="SSF46785">
    <property type="entry name" value="Winged helix' DNA-binding domain"/>
    <property type="match status" value="1"/>
</dbReference>
<evidence type="ECO:0000313" key="2">
    <source>
        <dbReference type="EMBL" id="MFC5540369.1"/>
    </source>
</evidence>
<comment type="caution">
    <text evidence="2">The sequence shown here is derived from an EMBL/GenBank/DDBJ whole genome shotgun (WGS) entry which is preliminary data.</text>
</comment>
<dbReference type="InterPro" id="IPR036390">
    <property type="entry name" value="WH_DNA-bd_sf"/>
</dbReference>
<evidence type="ECO:0000256" key="1">
    <source>
        <dbReference type="PIRNR" id="PIRNR021424"/>
    </source>
</evidence>
<dbReference type="PIRSF" id="PIRSF021424">
    <property type="entry name" value="RTP"/>
    <property type="match status" value="1"/>
</dbReference>
<keyword evidence="3" id="KW-1185">Reference proteome</keyword>
<dbReference type="EMBL" id="JBHSNQ010000009">
    <property type="protein sequence ID" value="MFC5540369.1"/>
    <property type="molecule type" value="Genomic_DNA"/>
</dbReference>
<gene>
    <name evidence="2" type="ORF">ACFPOH_00980</name>
</gene>
<dbReference type="InterPro" id="IPR003432">
    <property type="entry name" value="RTP"/>
</dbReference>
<dbReference type="Proteomes" id="UP001595978">
    <property type="component" value="Unassembled WGS sequence"/>
</dbReference>
<name>A0ABW0R7Y5_9BACL</name>
<dbReference type="Pfam" id="PF02334">
    <property type="entry name" value="RTP"/>
    <property type="match status" value="1"/>
</dbReference>
<accession>A0ABW0R7Y5</accession>
<organism evidence="2 3">
    <name type="scientific">Ureibacillus suwonensis</name>
    <dbReference type="NCBI Taxonomy" id="313007"/>
    <lineage>
        <taxon>Bacteria</taxon>
        <taxon>Bacillati</taxon>
        <taxon>Bacillota</taxon>
        <taxon>Bacilli</taxon>
        <taxon>Bacillales</taxon>
        <taxon>Caryophanaceae</taxon>
        <taxon>Ureibacillus</taxon>
    </lineage>
</organism>
<protein>
    <recommendedName>
        <fullName evidence="1">Replication termination protein</fullName>
    </recommendedName>
    <alternativeName>
        <fullName evidence="1">Replication terminator protein</fullName>
    </alternativeName>
</protein>
<dbReference type="RefSeq" id="WP_342581390.1">
    <property type="nucleotide sequence ID" value="NZ_JBHSNQ010000009.1"/>
</dbReference>
<comment type="subunit">
    <text evidence="1">Homodimer.</text>
</comment>
<evidence type="ECO:0000313" key="3">
    <source>
        <dbReference type="Proteomes" id="UP001595978"/>
    </source>
</evidence>
<dbReference type="Gene3D" id="1.10.10.10">
    <property type="entry name" value="Winged helix-like DNA-binding domain superfamily/Winged helix DNA-binding domain"/>
    <property type="match status" value="1"/>
</dbReference>